<gene>
    <name evidence="2" type="ORF">AVEN_200751_1</name>
</gene>
<proteinExistence type="predicted"/>
<evidence type="ECO:0000256" key="1">
    <source>
        <dbReference type="SAM" id="MobiDB-lite"/>
    </source>
</evidence>
<feature type="non-terminal residue" evidence="2">
    <location>
        <position position="51"/>
    </location>
</feature>
<feature type="compositionally biased region" description="Polar residues" evidence="1">
    <location>
        <begin position="37"/>
        <end position="51"/>
    </location>
</feature>
<dbReference type="Proteomes" id="UP000499080">
    <property type="component" value="Unassembled WGS sequence"/>
</dbReference>
<keyword evidence="3" id="KW-1185">Reference proteome</keyword>
<feature type="region of interest" description="Disordered" evidence="1">
    <location>
        <begin position="26"/>
        <end position="51"/>
    </location>
</feature>
<dbReference type="AlphaFoldDB" id="A0A4Y2ANV1"/>
<comment type="caution">
    <text evidence="2">The sequence shown here is derived from an EMBL/GenBank/DDBJ whole genome shotgun (WGS) entry which is preliminary data.</text>
</comment>
<organism evidence="2 3">
    <name type="scientific">Araneus ventricosus</name>
    <name type="common">Orbweaver spider</name>
    <name type="synonym">Epeira ventricosa</name>
    <dbReference type="NCBI Taxonomy" id="182803"/>
    <lineage>
        <taxon>Eukaryota</taxon>
        <taxon>Metazoa</taxon>
        <taxon>Ecdysozoa</taxon>
        <taxon>Arthropoda</taxon>
        <taxon>Chelicerata</taxon>
        <taxon>Arachnida</taxon>
        <taxon>Araneae</taxon>
        <taxon>Araneomorphae</taxon>
        <taxon>Entelegynae</taxon>
        <taxon>Araneoidea</taxon>
        <taxon>Araneidae</taxon>
        <taxon>Araneus</taxon>
    </lineage>
</organism>
<reference evidence="2 3" key="1">
    <citation type="journal article" date="2019" name="Sci. Rep.">
        <title>Orb-weaving spider Araneus ventricosus genome elucidates the spidroin gene catalogue.</title>
        <authorList>
            <person name="Kono N."/>
            <person name="Nakamura H."/>
            <person name="Ohtoshi R."/>
            <person name="Moran D.A.P."/>
            <person name="Shinohara A."/>
            <person name="Yoshida Y."/>
            <person name="Fujiwara M."/>
            <person name="Mori M."/>
            <person name="Tomita M."/>
            <person name="Arakawa K."/>
        </authorList>
    </citation>
    <scope>NUCLEOTIDE SEQUENCE [LARGE SCALE GENOMIC DNA]</scope>
</reference>
<evidence type="ECO:0000313" key="2">
    <source>
        <dbReference type="EMBL" id="GBL81187.1"/>
    </source>
</evidence>
<sequence length="51" mass="5678">MEFLTFWKNPGMFRISPAATEMLATTSSTESARSRTPMSSFFSSIRSPGKI</sequence>
<evidence type="ECO:0000313" key="3">
    <source>
        <dbReference type="Proteomes" id="UP000499080"/>
    </source>
</evidence>
<protein>
    <submittedName>
        <fullName evidence="2">Uncharacterized protein</fullName>
    </submittedName>
</protein>
<accession>A0A4Y2ANV1</accession>
<feature type="compositionally biased region" description="Low complexity" evidence="1">
    <location>
        <begin position="26"/>
        <end position="36"/>
    </location>
</feature>
<dbReference type="EMBL" id="BGPR01232657">
    <property type="protein sequence ID" value="GBL81187.1"/>
    <property type="molecule type" value="Genomic_DNA"/>
</dbReference>
<name>A0A4Y2ANV1_ARAVE</name>